<evidence type="ECO:0000313" key="4">
    <source>
        <dbReference type="Proteomes" id="UP000726136"/>
    </source>
</evidence>
<evidence type="ECO:0000313" key="3">
    <source>
        <dbReference type="Proteomes" id="UP000256923"/>
    </source>
</evidence>
<name>A0A7U6J3M2_VIBAN</name>
<accession>A0A7U6J3M2</accession>
<dbReference type="Proteomes" id="UP000726136">
    <property type="component" value="Unassembled WGS sequence"/>
</dbReference>
<gene>
    <name evidence="1" type="ORF">DYL72_15275</name>
    <name evidence="2" type="ORF">EAY46_15875</name>
</gene>
<sequence>MAQKLEQTILLCHLEIDLMLAMAKQHYAPADKEDATLDLVAIDIGLTLGNQNIGLSSTMREILDNIKLLDKRVYESFVYAYNGSLGVHGHDPFLVA</sequence>
<dbReference type="AlphaFoldDB" id="A0A7U6J3M2"/>
<dbReference type="EMBL" id="CP034672">
    <property type="protein sequence ID" value="AZS26268.1"/>
    <property type="molecule type" value="Genomic_DNA"/>
</dbReference>
<evidence type="ECO:0000313" key="2">
    <source>
        <dbReference type="EMBL" id="MBF4374549.1"/>
    </source>
</evidence>
<dbReference type="EMBL" id="RDPI01000019">
    <property type="protein sequence ID" value="MBF4374549.1"/>
    <property type="molecule type" value="Genomic_DNA"/>
</dbReference>
<reference evidence="2 4" key="2">
    <citation type="journal article" date="2021" name="PeerJ">
        <title>Analysis of 44 Vibrio anguillarum genomes reveals high genetic diversity.</title>
        <authorList>
            <person name="Hansen M.J."/>
            <person name="Dalsgaard I."/>
        </authorList>
    </citation>
    <scope>NUCLEOTIDE SEQUENCE [LARGE SCALE GENOMIC DNA]</scope>
    <source>
        <strain evidence="2 4">040915-1/1B</strain>
    </source>
</reference>
<protein>
    <submittedName>
        <fullName evidence="1">Uncharacterized protein</fullName>
    </submittedName>
</protein>
<evidence type="ECO:0000313" key="1">
    <source>
        <dbReference type="EMBL" id="AZS26268.1"/>
    </source>
</evidence>
<dbReference type="Proteomes" id="UP000256923">
    <property type="component" value="Chromosome 1"/>
</dbReference>
<keyword evidence="4" id="KW-1185">Reference proteome</keyword>
<dbReference type="RefSeq" id="WP_116285103.1">
    <property type="nucleotide sequence ID" value="NZ_CP034672.1"/>
</dbReference>
<organism evidence="1 3">
    <name type="scientific">Vibrio anguillarum</name>
    <name type="common">Listonella anguillarum</name>
    <dbReference type="NCBI Taxonomy" id="55601"/>
    <lineage>
        <taxon>Bacteria</taxon>
        <taxon>Pseudomonadati</taxon>
        <taxon>Pseudomonadota</taxon>
        <taxon>Gammaproteobacteria</taxon>
        <taxon>Vibrionales</taxon>
        <taxon>Vibrionaceae</taxon>
        <taxon>Vibrio</taxon>
    </lineage>
</organism>
<reference evidence="1 3" key="1">
    <citation type="submission" date="2018-12" db="EMBL/GenBank/DDBJ databases">
        <title>Characterization and Draft Genome of Vibrio anguillarum J360 Marine Pathogen Isolated from an Outbreak in Lumpfish (Cyclopterus lumpus).</title>
        <authorList>
            <person name="Vasquez J.I."/>
            <person name="Cao T."/>
            <person name="Chakraborty S."/>
            <person name="Gnanagobal H."/>
            <person name="Wescot J."/>
            <person name="Boyce D."/>
            <person name="Santander J."/>
        </authorList>
    </citation>
    <scope>NUCLEOTIDE SEQUENCE [LARGE SCALE GENOMIC DNA]</scope>
    <source>
        <strain evidence="1 3">J360</strain>
    </source>
</reference>
<proteinExistence type="predicted"/>